<reference evidence="1 2" key="1">
    <citation type="submission" date="2019-01" db="EMBL/GenBank/DDBJ databases">
        <title>Draft genome sequences of three monokaryotic isolates of the white-rot basidiomycete fungus Dichomitus squalens.</title>
        <authorList>
            <consortium name="DOE Joint Genome Institute"/>
            <person name="Lopez S.C."/>
            <person name="Andreopoulos B."/>
            <person name="Pangilinan J."/>
            <person name="Lipzen A."/>
            <person name="Riley R."/>
            <person name="Ahrendt S."/>
            <person name="Ng V."/>
            <person name="Barry K."/>
            <person name="Daum C."/>
            <person name="Grigoriev I.V."/>
            <person name="Hilden K.S."/>
            <person name="Makela M.R."/>
            <person name="de Vries R.P."/>
        </authorList>
    </citation>
    <scope>NUCLEOTIDE SEQUENCE [LARGE SCALE GENOMIC DNA]</scope>
    <source>
        <strain evidence="1 2">CBS 464.89</strain>
    </source>
</reference>
<dbReference type="EMBL" id="ML145179">
    <property type="protein sequence ID" value="TBU54874.1"/>
    <property type="molecule type" value="Genomic_DNA"/>
</dbReference>
<protein>
    <submittedName>
        <fullName evidence="1">Uncharacterized protein</fullName>
    </submittedName>
</protein>
<organism evidence="1 2">
    <name type="scientific">Dichomitus squalens</name>
    <dbReference type="NCBI Taxonomy" id="114155"/>
    <lineage>
        <taxon>Eukaryota</taxon>
        <taxon>Fungi</taxon>
        <taxon>Dikarya</taxon>
        <taxon>Basidiomycota</taxon>
        <taxon>Agaricomycotina</taxon>
        <taxon>Agaricomycetes</taxon>
        <taxon>Polyporales</taxon>
        <taxon>Polyporaceae</taxon>
        <taxon>Dichomitus</taxon>
    </lineage>
</organism>
<sequence length="76" mass="8246">MSHMSTVSLQTHAIVPVAKCSVLQALLCSSNLPTSSVRPSYSTVTTWPPMPCETTDIMEVQITHKFMVSGAPRRGL</sequence>
<evidence type="ECO:0000313" key="2">
    <source>
        <dbReference type="Proteomes" id="UP000292082"/>
    </source>
</evidence>
<evidence type="ECO:0000313" key="1">
    <source>
        <dbReference type="EMBL" id="TBU54874.1"/>
    </source>
</evidence>
<accession>A0A4Q9PL53</accession>
<keyword evidence="2" id="KW-1185">Reference proteome</keyword>
<name>A0A4Q9PL53_9APHY</name>
<dbReference type="AlphaFoldDB" id="A0A4Q9PL53"/>
<dbReference type="Proteomes" id="UP000292082">
    <property type="component" value="Unassembled WGS sequence"/>
</dbReference>
<proteinExistence type="predicted"/>
<gene>
    <name evidence="1" type="ORF">BD310DRAFT_934776</name>
</gene>